<organism evidence="2 3">
    <name type="scientific">Byssochlamys spectabilis</name>
    <name type="common">Paecilomyces variotii</name>
    <dbReference type="NCBI Taxonomy" id="264951"/>
    <lineage>
        <taxon>Eukaryota</taxon>
        <taxon>Fungi</taxon>
        <taxon>Dikarya</taxon>
        <taxon>Ascomycota</taxon>
        <taxon>Pezizomycotina</taxon>
        <taxon>Eurotiomycetes</taxon>
        <taxon>Eurotiomycetidae</taxon>
        <taxon>Eurotiales</taxon>
        <taxon>Thermoascaceae</taxon>
        <taxon>Paecilomyces</taxon>
    </lineage>
</organism>
<dbReference type="EMBL" id="RCNU01000012">
    <property type="protein sequence ID" value="RWQ92685.1"/>
    <property type="molecule type" value="Genomic_DNA"/>
</dbReference>
<proteinExistence type="predicted"/>
<evidence type="ECO:0000313" key="2">
    <source>
        <dbReference type="EMBL" id="RWQ92685.1"/>
    </source>
</evidence>
<dbReference type="RefSeq" id="XP_028482330.1">
    <property type="nucleotide sequence ID" value="XM_028634124.1"/>
</dbReference>
<comment type="caution">
    <text evidence="2">The sequence shown here is derived from an EMBL/GenBank/DDBJ whole genome shotgun (WGS) entry which is preliminary data.</text>
</comment>
<dbReference type="GeneID" id="39603401"/>
<reference evidence="2 3" key="1">
    <citation type="journal article" date="2018" name="Front. Microbiol.">
        <title>Genomic and genetic insights into a cosmopolitan fungus, Paecilomyces variotii (Eurotiales).</title>
        <authorList>
            <person name="Urquhart A.S."/>
            <person name="Mondo S.J."/>
            <person name="Makela M.R."/>
            <person name="Hane J.K."/>
            <person name="Wiebenga A."/>
            <person name="He G."/>
            <person name="Mihaltcheva S."/>
            <person name="Pangilinan J."/>
            <person name="Lipzen A."/>
            <person name="Barry K."/>
            <person name="de Vries R.P."/>
            <person name="Grigoriev I.V."/>
            <person name="Idnurm A."/>
        </authorList>
    </citation>
    <scope>NUCLEOTIDE SEQUENCE [LARGE SCALE GENOMIC DNA]</scope>
    <source>
        <strain evidence="2 3">CBS 101075</strain>
    </source>
</reference>
<feature type="region of interest" description="Disordered" evidence="1">
    <location>
        <begin position="30"/>
        <end position="56"/>
    </location>
</feature>
<gene>
    <name evidence="2" type="ORF">C8Q69DRAFT_87416</name>
</gene>
<name>A0A443HLK5_BYSSP</name>
<evidence type="ECO:0000313" key="3">
    <source>
        <dbReference type="Proteomes" id="UP000283841"/>
    </source>
</evidence>
<keyword evidence="3" id="KW-1185">Reference proteome</keyword>
<protein>
    <submittedName>
        <fullName evidence="2">Uncharacterized protein</fullName>
    </submittedName>
</protein>
<dbReference type="VEuPathDB" id="FungiDB:C8Q69DRAFT_87416"/>
<feature type="compositionally biased region" description="Basic and acidic residues" evidence="1">
    <location>
        <begin position="41"/>
        <end position="52"/>
    </location>
</feature>
<dbReference type="Proteomes" id="UP000283841">
    <property type="component" value="Unassembled WGS sequence"/>
</dbReference>
<sequence>MTKQEGSSQGRWMLLHMYLYTPPVFSRPFRPTPGGASMMRRRADGKQPDGESSHTVLPSDQALFKGQVGGPVMHNLNSLCRVPRGDHPLHETWHDGQSPLSRKAGTPLLQQASISAVAEGYRPLKNKTRITTSLGSQVSRHLVVFPFAPSQLASYTNQLQSKLRVIREEESIKRRGVREPFRSGYLVAGDRVFPGSIELRFIPSANTVYRSESSGEPDDKTLSEQTGWYLDTWSRRRLSRSEKASLPFPVLSIYLDGSSSRKVIWLEKDRE</sequence>
<evidence type="ECO:0000256" key="1">
    <source>
        <dbReference type="SAM" id="MobiDB-lite"/>
    </source>
</evidence>
<dbReference type="AlphaFoldDB" id="A0A443HLK5"/>
<accession>A0A443HLK5</accession>